<evidence type="ECO:0000313" key="8">
    <source>
        <dbReference type="Proteomes" id="UP000271241"/>
    </source>
</evidence>
<proteinExistence type="predicted"/>
<protein>
    <submittedName>
        <fullName evidence="7">APC amino acid permease</fullName>
    </submittedName>
</protein>
<feature type="transmembrane region" description="Helical" evidence="6">
    <location>
        <begin position="125"/>
        <end position="149"/>
    </location>
</feature>
<keyword evidence="2" id="KW-0813">Transport</keyword>
<dbReference type="GO" id="GO:0016020">
    <property type="term" value="C:membrane"/>
    <property type="evidence" value="ECO:0007669"/>
    <property type="project" value="UniProtKB-SubCell"/>
</dbReference>
<feature type="transmembrane region" description="Helical" evidence="6">
    <location>
        <begin position="439"/>
        <end position="458"/>
    </location>
</feature>
<sequence length="532" mass="56613">MATKETGQASVAELDPSEQRLRELGYKQELKRELTSFTNFSVSFSIVSVLTGLSSLYGTGLVSGGPVVIIWGWCLVSLMTGCVAAAMAEICSGYPTSGGLYFWSARLAGPRWGPLASWITGWFNLLGQFACTAGIDFGLAIALCATVSIGTDFAFEPSPGVLVLVYIALLVVHGLLNTFAVRAIAILNTISVWWHIVGVLAIIISVLVGADQPQSGTWVFSHFANYTGWDNAGYVALLGLLMSQFTMTGYDASAHMTEETKRADVAGPIGILMAVGVSFVAGLAYLLGLTFAIQDYDRVVGSRTGMAVAQIFLDALGRTGAILLLVIVMGAMFFAGNASVTSNSRMLYAFSRDGAVPGSRYWHQINQKRKSPVNAVWCAVGVAAVLGLPYLGNSTAFTAITSLATIGLYISYGLPILCRVWRPQAFEHGPLHLGRLGRLIGIVACLWVAFITVLFVLPTASPVTAENMNYAPVMVGIVLVFVGGWWMLSARHWFHGPVCNVTLDTKATVSATFASAPLDGQAPYTKGAEDAA</sequence>
<feature type="transmembrane region" description="Helical" evidence="6">
    <location>
        <begin position="161"/>
        <end position="180"/>
    </location>
</feature>
<feature type="transmembrane region" description="Helical" evidence="6">
    <location>
        <begin position="192"/>
        <end position="212"/>
    </location>
</feature>
<organism evidence="7 8">
    <name type="scientific">Thamnocephalis sphaerospora</name>
    <dbReference type="NCBI Taxonomy" id="78915"/>
    <lineage>
        <taxon>Eukaryota</taxon>
        <taxon>Fungi</taxon>
        <taxon>Fungi incertae sedis</taxon>
        <taxon>Zoopagomycota</taxon>
        <taxon>Zoopagomycotina</taxon>
        <taxon>Zoopagomycetes</taxon>
        <taxon>Zoopagales</taxon>
        <taxon>Sigmoideomycetaceae</taxon>
        <taxon>Thamnocephalis</taxon>
    </lineage>
</organism>
<keyword evidence="4 6" id="KW-1133">Transmembrane helix</keyword>
<evidence type="ECO:0000256" key="6">
    <source>
        <dbReference type="SAM" id="Phobius"/>
    </source>
</evidence>
<keyword evidence="3 6" id="KW-0812">Transmembrane</keyword>
<dbReference type="Pfam" id="PF13520">
    <property type="entry name" value="AA_permease_2"/>
    <property type="match status" value="1"/>
</dbReference>
<feature type="transmembrane region" description="Helical" evidence="6">
    <location>
        <begin position="470"/>
        <end position="488"/>
    </location>
</feature>
<feature type="transmembrane region" description="Helical" evidence="6">
    <location>
        <begin position="373"/>
        <end position="391"/>
    </location>
</feature>
<keyword evidence="8" id="KW-1185">Reference proteome</keyword>
<evidence type="ECO:0000256" key="2">
    <source>
        <dbReference type="ARBA" id="ARBA00022448"/>
    </source>
</evidence>
<evidence type="ECO:0000313" key="7">
    <source>
        <dbReference type="EMBL" id="RKP06509.1"/>
    </source>
</evidence>
<dbReference type="STRING" id="78915.A0A4V1IW68"/>
<feature type="transmembrane region" description="Helical" evidence="6">
    <location>
        <begin position="232"/>
        <end position="250"/>
    </location>
</feature>
<dbReference type="GO" id="GO:0022857">
    <property type="term" value="F:transmembrane transporter activity"/>
    <property type="evidence" value="ECO:0007669"/>
    <property type="project" value="InterPro"/>
</dbReference>
<dbReference type="AlphaFoldDB" id="A0A4V1IW68"/>
<dbReference type="PIRSF" id="PIRSF006060">
    <property type="entry name" value="AA_transporter"/>
    <property type="match status" value="1"/>
</dbReference>
<evidence type="ECO:0000256" key="5">
    <source>
        <dbReference type="ARBA" id="ARBA00023136"/>
    </source>
</evidence>
<keyword evidence="5 6" id="KW-0472">Membrane</keyword>
<dbReference type="Proteomes" id="UP000271241">
    <property type="component" value="Unassembled WGS sequence"/>
</dbReference>
<dbReference type="InterPro" id="IPR002293">
    <property type="entry name" value="AA/rel_permease1"/>
</dbReference>
<gene>
    <name evidence="7" type="ORF">THASP1DRAFT_31672</name>
</gene>
<name>A0A4V1IW68_9FUNG</name>
<dbReference type="EMBL" id="KZ992868">
    <property type="protein sequence ID" value="RKP06509.1"/>
    <property type="molecule type" value="Genomic_DNA"/>
</dbReference>
<evidence type="ECO:0000256" key="3">
    <source>
        <dbReference type="ARBA" id="ARBA00022692"/>
    </source>
</evidence>
<dbReference type="OrthoDB" id="10054429at2759"/>
<evidence type="ECO:0000256" key="1">
    <source>
        <dbReference type="ARBA" id="ARBA00004141"/>
    </source>
</evidence>
<comment type="subcellular location">
    <subcellularLocation>
        <location evidence="1">Membrane</location>
        <topology evidence="1">Multi-pass membrane protein</topology>
    </subcellularLocation>
</comment>
<feature type="transmembrane region" description="Helical" evidence="6">
    <location>
        <begin position="37"/>
        <end position="57"/>
    </location>
</feature>
<accession>A0A4V1IW68</accession>
<feature type="transmembrane region" description="Helical" evidence="6">
    <location>
        <begin position="321"/>
        <end position="340"/>
    </location>
</feature>
<dbReference type="PANTHER" id="PTHR45649">
    <property type="entry name" value="AMINO-ACID PERMEASE BAT1"/>
    <property type="match status" value="1"/>
</dbReference>
<feature type="transmembrane region" description="Helical" evidence="6">
    <location>
        <begin position="271"/>
        <end position="293"/>
    </location>
</feature>
<dbReference type="PANTHER" id="PTHR45649:SF26">
    <property type="entry name" value="OS04G0435100 PROTEIN"/>
    <property type="match status" value="1"/>
</dbReference>
<reference evidence="8" key="1">
    <citation type="journal article" date="2018" name="Nat. Microbiol.">
        <title>Leveraging single-cell genomics to expand the fungal tree of life.</title>
        <authorList>
            <person name="Ahrendt S.R."/>
            <person name="Quandt C.A."/>
            <person name="Ciobanu D."/>
            <person name="Clum A."/>
            <person name="Salamov A."/>
            <person name="Andreopoulos B."/>
            <person name="Cheng J.F."/>
            <person name="Woyke T."/>
            <person name="Pelin A."/>
            <person name="Henrissat B."/>
            <person name="Reynolds N.K."/>
            <person name="Benny G.L."/>
            <person name="Smith M.E."/>
            <person name="James T.Y."/>
            <person name="Grigoriev I.V."/>
        </authorList>
    </citation>
    <scope>NUCLEOTIDE SEQUENCE [LARGE SCALE GENOMIC DNA]</scope>
    <source>
        <strain evidence="8">RSA 1356</strain>
    </source>
</reference>
<dbReference type="Gene3D" id="1.20.1740.10">
    <property type="entry name" value="Amino acid/polyamine transporter I"/>
    <property type="match status" value="1"/>
</dbReference>
<evidence type="ECO:0000256" key="4">
    <source>
        <dbReference type="ARBA" id="ARBA00022989"/>
    </source>
</evidence>
<feature type="transmembrane region" description="Helical" evidence="6">
    <location>
        <begin position="397"/>
        <end position="418"/>
    </location>
</feature>
<feature type="transmembrane region" description="Helical" evidence="6">
    <location>
        <begin position="69"/>
        <end position="88"/>
    </location>
</feature>